<evidence type="ECO:0000259" key="8">
    <source>
        <dbReference type="Pfam" id="PF08389"/>
    </source>
</evidence>
<comment type="subcellular location">
    <subcellularLocation>
        <location evidence="1">Nucleus</location>
    </subcellularLocation>
</comment>
<evidence type="ECO:0000256" key="7">
    <source>
        <dbReference type="ARBA" id="ARBA00023242"/>
    </source>
</evidence>
<keyword evidence="4" id="KW-0813">Transport</keyword>
<evidence type="ECO:0000256" key="3">
    <source>
        <dbReference type="ARBA" id="ARBA00016020"/>
    </source>
</evidence>
<dbReference type="Pfam" id="PF18806">
    <property type="entry name" value="Importin_rep_3"/>
    <property type="match status" value="1"/>
</dbReference>
<name>A0A261XYX3_9FUNG</name>
<dbReference type="InterPro" id="IPR013598">
    <property type="entry name" value="Exportin-1/Importin-b-like"/>
</dbReference>
<dbReference type="InterPro" id="IPR016024">
    <property type="entry name" value="ARM-type_fold"/>
</dbReference>
<dbReference type="AlphaFoldDB" id="A0A261XYX3"/>
<protein>
    <recommendedName>
        <fullName evidence="3">Importin-13</fullName>
    </recommendedName>
</protein>
<comment type="similarity">
    <text evidence="2">Belongs to the importin beta family.</text>
</comment>
<evidence type="ECO:0000313" key="10">
    <source>
        <dbReference type="Proteomes" id="UP000242875"/>
    </source>
</evidence>
<proteinExistence type="inferred from homology"/>
<dbReference type="GO" id="GO:0006606">
    <property type="term" value="P:protein import into nucleus"/>
    <property type="evidence" value="ECO:0007669"/>
    <property type="project" value="TreeGrafter"/>
</dbReference>
<dbReference type="EMBL" id="MVBO01000079">
    <property type="protein sequence ID" value="OZJ03565.1"/>
    <property type="molecule type" value="Genomic_DNA"/>
</dbReference>
<comment type="caution">
    <text evidence="9">The sequence shown here is derived from an EMBL/GenBank/DDBJ whole genome shotgun (WGS) entry which is preliminary data.</text>
</comment>
<dbReference type="Pfam" id="PF08389">
    <property type="entry name" value="Xpo1"/>
    <property type="match status" value="1"/>
</dbReference>
<dbReference type="InterPro" id="IPR057942">
    <property type="entry name" value="TPR_TNPO3_IPO13_3rd"/>
</dbReference>
<dbReference type="InterPro" id="IPR040709">
    <property type="entry name" value="Importin_rep_1"/>
</dbReference>
<gene>
    <name evidence="9" type="ORF">BZG36_03096</name>
</gene>
<dbReference type="InterPro" id="IPR011989">
    <property type="entry name" value="ARM-like"/>
</dbReference>
<evidence type="ECO:0000256" key="1">
    <source>
        <dbReference type="ARBA" id="ARBA00004123"/>
    </source>
</evidence>
<dbReference type="Gene3D" id="1.25.10.10">
    <property type="entry name" value="Leucine-rich Repeat Variant"/>
    <property type="match status" value="1"/>
</dbReference>
<evidence type="ECO:0000256" key="6">
    <source>
        <dbReference type="ARBA" id="ARBA00022927"/>
    </source>
</evidence>
<keyword evidence="7" id="KW-0539">Nucleus</keyword>
<keyword evidence="5" id="KW-0677">Repeat</keyword>
<evidence type="ECO:0000313" key="9">
    <source>
        <dbReference type="EMBL" id="OZJ03565.1"/>
    </source>
</evidence>
<dbReference type="PANTHER" id="PTHR12363:SF33">
    <property type="entry name" value="IMPORTIN-13"/>
    <property type="match status" value="1"/>
</dbReference>
<dbReference type="Pfam" id="PF18773">
    <property type="entry name" value="Importin_rep"/>
    <property type="match status" value="1"/>
</dbReference>
<dbReference type="Pfam" id="PF24140">
    <property type="entry name" value="TPR_TNPO3_IPO13_3rd"/>
    <property type="match status" value="1"/>
</dbReference>
<dbReference type="GO" id="GO:0005634">
    <property type="term" value="C:nucleus"/>
    <property type="evidence" value="ECO:0007669"/>
    <property type="project" value="UniProtKB-SubCell"/>
</dbReference>
<accession>A0A261XYX3</accession>
<dbReference type="InterPro" id="IPR040520">
    <property type="entry name" value="Importin_rep_3"/>
</dbReference>
<evidence type="ECO:0000256" key="5">
    <source>
        <dbReference type="ARBA" id="ARBA00022737"/>
    </source>
</evidence>
<dbReference type="GO" id="GO:0005737">
    <property type="term" value="C:cytoplasm"/>
    <property type="evidence" value="ECO:0007669"/>
    <property type="project" value="TreeGrafter"/>
</dbReference>
<reference evidence="9 10" key="1">
    <citation type="journal article" date="2017" name="Mycologia">
        <title>Bifiguratus adelaidae, gen. et sp. nov., a new member of Mucoromycotina in endophytic and soil-dwelling habitats.</title>
        <authorList>
            <person name="Torres-Cruz T.J."/>
            <person name="Billingsley Tobias T.L."/>
            <person name="Almatruk M."/>
            <person name="Hesse C."/>
            <person name="Kuske C.R."/>
            <person name="Desiro A."/>
            <person name="Benucci G.M."/>
            <person name="Bonito G."/>
            <person name="Stajich J.E."/>
            <person name="Dunlap C."/>
            <person name="Arnold A.E."/>
            <person name="Porras-Alfaro A."/>
        </authorList>
    </citation>
    <scope>NUCLEOTIDE SEQUENCE [LARGE SCALE GENOMIC DNA]</scope>
    <source>
        <strain evidence="9 10">AZ0501</strain>
    </source>
</reference>
<dbReference type="InterPro" id="IPR051345">
    <property type="entry name" value="Importin_beta-like_NTR"/>
</dbReference>
<evidence type="ECO:0000256" key="4">
    <source>
        <dbReference type="ARBA" id="ARBA00022448"/>
    </source>
</evidence>
<evidence type="ECO:0000256" key="2">
    <source>
        <dbReference type="ARBA" id="ARBA00007991"/>
    </source>
</evidence>
<feature type="domain" description="Exportin-1/Importin-beta-like" evidence="8">
    <location>
        <begin position="35"/>
        <end position="136"/>
    </location>
</feature>
<keyword evidence="6" id="KW-0653">Protein transport</keyword>
<dbReference type="PANTHER" id="PTHR12363">
    <property type="entry name" value="TRANSPORTIN 3 AND IMPORTIN 13"/>
    <property type="match status" value="1"/>
</dbReference>
<sequence length="886" mass="99895">MAERRAWYYRDTLSPDRYEWLKGTLIFCIVRYVGPSFVVTKLCVALAVYAFRVPKGTWPHFVQDVCELVASQISEQPLNRDKLYAKLLDFLKVVPEEATAIELPPGDKSRVNQALLEGMHPAIQVIQTALHYGLTTDLLHSLLQPVMHLIPHEETFEAAADAMNEIMSKPCKESMKEIYKTMLQFTTSEWIQAEYRKAIEEEDGDKARQLCRLVIALGENYDHYIADFRSDSVQAYLRLTIDFIRFPGYFAADQEVSDLPLNFWSDLQEMLYDEGRLPLTTYDYWDIAMTELYSNLVEVLVDKITYPPLPVFGAWMKDVKDRWRIFRRDVGDTLMCAYYILQHRMTDYLLQLVHNSVAEMSQEGSPATLKLEASLYAIKCLSEGIPSAEQDFLQQLFTSDLFDCVSAAPDVRLKATLVSLVGAYTEWFRNHPEYIVLTLNYVVQALSHPQTSVIAAMTFKTICDMCRKPMVDLIGSLVQTYNAVSRSIQPLEKQKIVESVAAVIEAVPHEHMLGALVEFTQEFFDEIAQALSVGKNEQAKAIIIDNFKYLTGCCRGLISPEDEGAVAEVLKPESERIVDKNGFSKDAHTAKLEASIYAAASNTLSIWVDCDDVVTATCQFLIDGLKTDHLVLAVPLEPLCQLISDIYNHRPHVPLLTTAAVAVATYGKTTHTRPTLLQLINNVSVKSLPGMQTTEDDVTDIEQFPEFASAYFGLLMRALKQSPQLVLHLTDDLLDAITKVAITGMLVQDRLALKTILAFLADLTTLTLEQDPTLENKYDALVRHCADHLMHTLILDIGGHAPRSVLGQLIDFLYRFVGRHVELSRQCLFHTLQTPGFPTPYVDNDDKELFVKSVLGTRSPKRFREAVQTFSSKARQLHGTAFGSAV</sequence>
<dbReference type="OrthoDB" id="2016913at2759"/>
<dbReference type="SUPFAM" id="SSF48371">
    <property type="entry name" value="ARM repeat"/>
    <property type="match status" value="1"/>
</dbReference>
<keyword evidence="10" id="KW-1185">Reference proteome</keyword>
<dbReference type="Proteomes" id="UP000242875">
    <property type="component" value="Unassembled WGS sequence"/>
</dbReference>
<organism evidence="9 10">
    <name type="scientific">Bifiguratus adelaidae</name>
    <dbReference type="NCBI Taxonomy" id="1938954"/>
    <lineage>
        <taxon>Eukaryota</taxon>
        <taxon>Fungi</taxon>
        <taxon>Fungi incertae sedis</taxon>
        <taxon>Mucoromycota</taxon>
        <taxon>Mucoromycotina</taxon>
        <taxon>Endogonomycetes</taxon>
        <taxon>Endogonales</taxon>
        <taxon>Endogonales incertae sedis</taxon>
        <taxon>Bifiguratus</taxon>
    </lineage>
</organism>